<dbReference type="SUPFAM" id="SSF52266">
    <property type="entry name" value="SGNH hydrolase"/>
    <property type="match status" value="1"/>
</dbReference>
<dbReference type="Gene3D" id="3.40.50.1110">
    <property type="entry name" value="SGNH hydrolase"/>
    <property type="match status" value="1"/>
</dbReference>
<dbReference type="GO" id="GO:0004622">
    <property type="term" value="F:phosphatidylcholine lysophospholipase activity"/>
    <property type="evidence" value="ECO:0007669"/>
    <property type="project" value="TreeGrafter"/>
</dbReference>
<sequence length="219" mass="24020">MTLSYMITNPAKIKFTLYLMLMFCVSSFSAAAQAKRILIYGDSLSAAYGMHLEEGWAHLLGQKLGDNHTLLNASISGDTSAAGLARLPLTLEEFKPDLIILELGANDGLLGLPVATMRQNLEQMIELSQAAGAEVALVGISVPPSYGPRYIDEFRATYPALAEKYALPFIDFYREDFITTEGYIQEDGLHPTAITQPLVRDIVLTFLVENELIEAVAED</sequence>
<dbReference type="Pfam" id="PF13472">
    <property type="entry name" value="Lipase_GDSL_2"/>
    <property type="match status" value="1"/>
</dbReference>
<evidence type="ECO:0000256" key="1">
    <source>
        <dbReference type="SAM" id="SignalP"/>
    </source>
</evidence>
<evidence type="ECO:0000259" key="2">
    <source>
        <dbReference type="Pfam" id="PF13472"/>
    </source>
</evidence>
<dbReference type="PANTHER" id="PTHR30383:SF24">
    <property type="entry name" value="THIOESTERASE 1_PROTEASE 1_LYSOPHOSPHOLIPASE L1"/>
    <property type="match status" value="1"/>
</dbReference>
<proteinExistence type="predicted"/>
<organism evidence="3 4">
    <name type="scientific">Arenicella chitinivorans</name>
    <dbReference type="NCBI Taxonomy" id="1329800"/>
    <lineage>
        <taxon>Bacteria</taxon>
        <taxon>Pseudomonadati</taxon>
        <taxon>Pseudomonadota</taxon>
        <taxon>Gammaproteobacteria</taxon>
        <taxon>Arenicellales</taxon>
        <taxon>Arenicellaceae</taxon>
        <taxon>Arenicella</taxon>
    </lineage>
</organism>
<evidence type="ECO:0000313" key="3">
    <source>
        <dbReference type="EMBL" id="GHA19971.1"/>
    </source>
</evidence>
<name>A0A918VSY2_9GAMM</name>
<dbReference type="AlphaFoldDB" id="A0A918VSY2"/>
<feature type="chain" id="PRO_5036689960" evidence="1">
    <location>
        <begin position="35"/>
        <end position="219"/>
    </location>
</feature>
<dbReference type="EMBL" id="BMXA01000008">
    <property type="protein sequence ID" value="GHA19971.1"/>
    <property type="molecule type" value="Genomic_DNA"/>
</dbReference>
<dbReference type="Proteomes" id="UP000614811">
    <property type="component" value="Unassembled WGS sequence"/>
</dbReference>
<protein>
    <submittedName>
        <fullName evidence="3">Arylesterase</fullName>
    </submittedName>
</protein>
<keyword evidence="4" id="KW-1185">Reference proteome</keyword>
<dbReference type="InterPro" id="IPR051532">
    <property type="entry name" value="Ester_Hydrolysis_Enzymes"/>
</dbReference>
<keyword evidence="1" id="KW-0732">Signal</keyword>
<dbReference type="RefSeq" id="WP_229794335.1">
    <property type="nucleotide sequence ID" value="NZ_BMXA01000008.1"/>
</dbReference>
<evidence type="ECO:0000313" key="4">
    <source>
        <dbReference type="Proteomes" id="UP000614811"/>
    </source>
</evidence>
<feature type="domain" description="SGNH hydrolase-type esterase" evidence="2">
    <location>
        <begin position="40"/>
        <end position="193"/>
    </location>
</feature>
<comment type="caution">
    <text evidence="3">The sequence shown here is derived from an EMBL/GenBank/DDBJ whole genome shotgun (WGS) entry which is preliminary data.</text>
</comment>
<reference evidence="3" key="1">
    <citation type="journal article" date="2014" name="Int. J. Syst. Evol. Microbiol.">
        <title>Complete genome sequence of Corynebacterium casei LMG S-19264T (=DSM 44701T), isolated from a smear-ripened cheese.</title>
        <authorList>
            <consortium name="US DOE Joint Genome Institute (JGI-PGF)"/>
            <person name="Walter F."/>
            <person name="Albersmeier A."/>
            <person name="Kalinowski J."/>
            <person name="Ruckert C."/>
        </authorList>
    </citation>
    <scope>NUCLEOTIDE SEQUENCE</scope>
    <source>
        <strain evidence="3">KCTC 12711</strain>
    </source>
</reference>
<reference evidence="3" key="2">
    <citation type="submission" date="2020-09" db="EMBL/GenBank/DDBJ databases">
        <authorList>
            <person name="Sun Q."/>
            <person name="Kim S."/>
        </authorList>
    </citation>
    <scope>NUCLEOTIDE SEQUENCE</scope>
    <source>
        <strain evidence="3">KCTC 12711</strain>
    </source>
</reference>
<dbReference type="InterPro" id="IPR013830">
    <property type="entry name" value="SGNH_hydro"/>
</dbReference>
<gene>
    <name evidence="3" type="ORF">GCM10008090_32210</name>
</gene>
<accession>A0A918VSY2</accession>
<feature type="signal peptide" evidence="1">
    <location>
        <begin position="1"/>
        <end position="34"/>
    </location>
</feature>
<dbReference type="InterPro" id="IPR036514">
    <property type="entry name" value="SGNH_hydro_sf"/>
</dbReference>
<dbReference type="PANTHER" id="PTHR30383">
    <property type="entry name" value="THIOESTERASE 1/PROTEASE 1/LYSOPHOSPHOLIPASE L1"/>
    <property type="match status" value="1"/>
</dbReference>
<dbReference type="CDD" id="cd01822">
    <property type="entry name" value="Lysophospholipase_L1_like"/>
    <property type="match status" value="1"/>
</dbReference>